<feature type="transmembrane region" description="Helical" evidence="1">
    <location>
        <begin position="168"/>
        <end position="193"/>
    </location>
</feature>
<reference evidence="2 3" key="1">
    <citation type="journal article" date="2018" name="G3 (Bethesda)">
        <title>A High-Quality Reference Genome for the Invasive Mosquitofish Gambusia affinis Using a Chicago Library.</title>
        <authorList>
            <person name="Hoffberg S.L."/>
            <person name="Troendle N.J."/>
            <person name="Glenn T.C."/>
            <person name="Mahmud O."/>
            <person name="Louha S."/>
            <person name="Chalopin D."/>
            <person name="Bennetzen J.L."/>
            <person name="Mauricio R."/>
        </authorList>
    </citation>
    <scope>NUCLEOTIDE SEQUENCE [LARGE SCALE GENOMIC DNA]</scope>
    <source>
        <strain evidence="2">NE01/NJP1002.9</strain>
        <tissue evidence="2">Muscle</tissue>
    </source>
</reference>
<proteinExistence type="predicted"/>
<comment type="caution">
    <text evidence="2">The sequence shown here is derived from an EMBL/GenBank/DDBJ whole genome shotgun (WGS) entry which is preliminary data.</text>
</comment>
<gene>
    <name evidence="2" type="ORF">CCH79_00011066</name>
</gene>
<keyword evidence="1" id="KW-0472">Membrane</keyword>
<organism evidence="2 3">
    <name type="scientific">Gambusia affinis</name>
    <name type="common">Western mosquitofish</name>
    <name type="synonym">Heterandria affinis</name>
    <dbReference type="NCBI Taxonomy" id="33528"/>
    <lineage>
        <taxon>Eukaryota</taxon>
        <taxon>Metazoa</taxon>
        <taxon>Chordata</taxon>
        <taxon>Craniata</taxon>
        <taxon>Vertebrata</taxon>
        <taxon>Euteleostomi</taxon>
        <taxon>Actinopterygii</taxon>
        <taxon>Neopterygii</taxon>
        <taxon>Teleostei</taxon>
        <taxon>Neoteleostei</taxon>
        <taxon>Acanthomorphata</taxon>
        <taxon>Ovalentaria</taxon>
        <taxon>Atherinomorphae</taxon>
        <taxon>Cyprinodontiformes</taxon>
        <taxon>Poeciliidae</taxon>
        <taxon>Poeciliinae</taxon>
        <taxon>Gambusia</taxon>
    </lineage>
</organism>
<sequence length="222" mass="24861">MTRTPPRADKVCFFLSPTPKTPHTMRPLLLCSHALSWIFPQRCGHGFHRPFNKTPANIPMRHRPPTFNAPCVLKLLRCIRSLMRGEIPSSLMGLINHLSALEVYCWSGEVATREPTDTEHCCRSKPRHSGLSNEDGCILLSASHLVGPDYQLQRTSPWRSVSSQWKTWLVLVTVLLLMGLAPFVVHCLMTAFHDPSPPITFKVAAALFGFLTELLLAIASKN</sequence>
<evidence type="ECO:0000313" key="3">
    <source>
        <dbReference type="Proteomes" id="UP000250572"/>
    </source>
</evidence>
<evidence type="ECO:0000313" key="2">
    <source>
        <dbReference type="EMBL" id="PWA14529.1"/>
    </source>
</evidence>
<keyword evidence="1" id="KW-0812">Transmembrane</keyword>
<evidence type="ECO:0000256" key="1">
    <source>
        <dbReference type="SAM" id="Phobius"/>
    </source>
</evidence>
<accession>A0A315V6G8</accession>
<dbReference type="Proteomes" id="UP000250572">
    <property type="component" value="Unassembled WGS sequence"/>
</dbReference>
<dbReference type="EMBL" id="NHOQ01002838">
    <property type="protein sequence ID" value="PWA14529.1"/>
    <property type="molecule type" value="Genomic_DNA"/>
</dbReference>
<feature type="transmembrane region" description="Helical" evidence="1">
    <location>
        <begin position="199"/>
        <end position="219"/>
    </location>
</feature>
<keyword evidence="3" id="KW-1185">Reference proteome</keyword>
<keyword evidence="1" id="KW-1133">Transmembrane helix</keyword>
<dbReference type="AlphaFoldDB" id="A0A315V6G8"/>
<protein>
    <submittedName>
        <fullName evidence="2">Uncharacterized protein</fullName>
    </submittedName>
</protein>
<name>A0A315V6G8_GAMAF</name>